<dbReference type="EMBL" id="AP024613">
    <property type="protein sequence ID" value="BCV44148.1"/>
    <property type="molecule type" value="Genomic_DNA"/>
</dbReference>
<evidence type="ECO:0000313" key="2">
    <source>
        <dbReference type="Proteomes" id="UP000825078"/>
    </source>
</evidence>
<proteinExistence type="predicted"/>
<accession>A0AAD1NLL2</accession>
<dbReference type="Proteomes" id="UP000825078">
    <property type="component" value="Chromosome"/>
</dbReference>
<sequence>MEFSKKNDSGDTIYHISKLNKSDNGTLNCRYCGTDVQYVSAYTRGGVEYACCGIFKAMARR</sequence>
<reference evidence="1" key="1">
    <citation type="submission" date="2021-05" db="EMBL/GenBank/DDBJ databases">
        <title>Molecular characterization for Shewanella algae harboring chromosomal blaOXA-55-like strains isolated from clinical and environment sample.</title>
        <authorList>
            <person name="Ohama Y."/>
            <person name="Aoki K."/>
            <person name="Harada S."/>
            <person name="Moriya K."/>
            <person name="Ishii Y."/>
            <person name="Tateda K."/>
        </authorList>
    </citation>
    <scope>NUCLEOTIDE SEQUENCE</scope>
    <source>
        <strain evidence="1">TUM17379</strain>
    </source>
</reference>
<dbReference type="AlphaFoldDB" id="A0AAD1NLL2"/>
<name>A0AAD1NLL2_9GAMM</name>
<evidence type="ECO:0000313" key="1">
    <source>
        <dbReference type="EMBL" id="BCV44148.1"/>
    </source>
</evidence>
<organism evidence="1 2">
    <name type="scientific">Shewanella algae</name>
    <dbReference type="NCBI Taxonomy" id="38313"/>
    <lineage>
        <taxon>Bacteria</taxon>
        <taxon>Pseudomonadati</taxon>
        <taxon>Pseudomonadota</taxon>
        <taxon>Gammaproteobacteria</taxon>
        <taxon>Alteromonadales</taxon>
        <taxon>Shewanellaceae</taxon>
        <taxon>Shewanella</taxon>
    </lineage>
</organism>
<protein>
    <submittedName>
        <fullName evidence="1">Uncharacterized protein</fullName>
    </submittedName>
</protein>
<gene>
    <name evidence="1" type="ORF">TUM17379_11660</name>
</gene>